<dbReference type="InterPro" id="IPR012910">
    <property type="entry name" value="Plug_dom"/>
</dbReference>
<dbReference type="InterPro" id="IPR039426">
    <property type="entry name" value="TonB-dep_rcpt-like"/>
</dbReference>
<evidence type="ECO:0000313" key="9">
    <source>
        <dbReference type="EMBL" id="NLR63436.1"/>
    </source>
</evidence>
<evidence type="ECO:0000256" key="5">
    <source>
        <dbReference type="ARBA" id="ARBA00023136"/>
    </source>
</evidence>
<dbReference type="GO" id="GO:0009279">
    <property type="term" value="C:cell outer membrane"/>
    <property type="evidence" value="ECO:0007669"/>
    <property type="project" value="UniProtKB-SubCell"/>
</dbReference>
<gene>
    <name evidence="9" type="ORF">HGH92_03875</name>
</gene>
<dbReference type="SUPFAM" id="SSF49464">
    <property type="entry name" value="Carboxypeptidase regulatory domain-like"/>
    <property type="match status" value="1"/>
</dbReference>
<evidence type="ECO:0000256" key="4">
    <source>
        <dbReference type="ARBA" id="ARBA00022692"/>
    </source>
</evidence>
<comment type="subcellular location">
    <subcellularLocation>
        <location evidence="1 7">Cell outer membrane</location>
        <topology evidence="1 7">Multi-pass membrane protein</topology>
    </subcellularLocation>
</comment>
<evidence type="ECO:0000259" key="8">
    <source>
        <dbReference type="Pfam" id="PF07715"/>
    </source>
</evidence>
<comment type="similarity">
    <text evidence="7">Belongs to the TonB-dependent receptor family.</text>
</comment>
<dbReference type="AlphaFoldDB" id="A0A847RJV3"/>
<dbReference type="InterPro" id="IPR037066">
    <property type="entry name" value="Plug_dom_sf"/>
</dbReference>
<keyword evidence="5 7" id="KW-0472">Membrane</keyword>
<comment type="caution">
    <text evidence="9">The sequence shown here is derived from an EMBL/GenBank/DDBJ whole genome shotgun (WGS) entry which is preliminary data.</text>
</comment>
<feature type="domain" description="TonB-dependent receptor plug" evidence="8">
    <location>
        <begin position="229"/>
        <end position="351"/>
    </location>
</feature>
<dbReference type="SUPFAM" id="SSF56935">
    <property type="entry name" value="Porins"/>
    <property type="match status" value="1"/>
</dbReference>
<reference evidence="9 10" key="1">
    <citation type="submission" date="2020-04" db="EMBL/GenBank/DDBJ databases">
        <authorList>
            <person name="Yin C."/>
        </authorList>
    </citation>
    <scope>NUCLEOTIDE SEQUENCE [LARGE SCALE GENOMIC DNA]</scope>
    <source>
        <strain evidence="9 10">Ae27</strain>
    </source>
</reference>
<dbReference type="RefSeq" id="WP_168869434.1">
    <property type="nucleotide sequence ID" value="NZ_JABAIA010000001.1"/>
</dbReference>
<dbReference type="NCBIfam" id="TIGR04056">
    <property type="entry name" value="OMP_RagA_SusC"/>
    <property type="match status" value="1"/>
</dbReference>
<evidence type="ECO:0000256" key="7">
    <source>
        <dbReference type="PROSITE-ProRule" id="PRU01360"/>
    </source>
</evidence>
<evidence type="ECO:0000256" key="1">
    <source>
        <dbReference type="ARBA" id="ARBA00004571"/>
    </source>
</evidence>
<name>A0A847RJV3_9BACT</name>
<dbReference type="InterPro" id="IPR023997">
    <property type="entry name" value="TonB-dep_OMP_SusC/RagA_CS"/>
</dbReference>
<dbReference type="Gene3D" id="2.170.130.10">
    <property type="entry name" value="TonB-dependent receptor, plug domain"/>
    <property type="match status" value="1"/>
</dbReference>
<organism evidence="9 10">
    <name type="scientific">Chitinophaga varians</name>
    <dbReference type="NCBI Taxonomy" id="2202339"/>
    <lineage>
        <taxon>Bacteria</taxon>
        <taxon>Pseudomonadati</taxon>
        <taxon>Bacteroidota</taxon>
        <taxon>Chitinophagia</taxon>
        <taxon>Chitinophagales</taxon>
        <taxon>Chitinophagaceae</taxon>
        <taxon>Chitinophaga</taxon>
    </lineage>
</organism>
<keyword evidence="3 7" id="KW-1134">Transmembrane beta strand</keyword>
<keyword evidence="6 7" id="KW-0998">Cell outer membrane</keyword>
<keyword evidence="4 7" id="KW-0812">Transmembrane</keyword>
<dbReference type="Pfam" id="PF07715">
    <property type="entry name" value="Plug"/>
    <property type="match status" value="1"/>
</dbReference>
<dbReference type="Proteomes" id="UP000570474">
    <property type="component" value="Unassembled WGS sequence"/>
</dbReference>
<dbReference type="Pfam" id="PF13715">
    <property type="entry name" value="CarbopepD_reg_2"/>
    <property type="match status" value="1"/>
</dbReference>
<dbReference type="Gene3D" id="2.40.170.20">
    <property type="entry name" value="TonB-dependent receptor, beta-barrel domain"/>
    <property type="match status" value="1"/>
</dbReference>
<keyword evidence="10" id="KW-1185">Reference proteome</keyword>
<keyword evidence="2 7" id="KW-0813">Transport</keyword>
<dbReference type="InterPro" id="IPR036942">
    <property type="entry name" value="Beta-barrel_TonB_sf"/>
</dbReference>
<evidence type="ECO:0000256" key="2">
    <source>
        <dbReference type="ARBA" id="ARBA00022448"/>
    </source>
</evidence>
<accession>A0A847RJV3</accession>
<dbReference type="PROSITE" id="PS52016">
    <property type="entry name" value="TONB_DEPENDENT_REC_3"/>
    <property type="match status" value="1"/>
</dbReference>
<sequence length="1142" mass="126938">MKFKFHCPPLPVMAGAGKCMPSRSGKWLMLPLIVLLFIPVRAASQHVTVSRQNASLETIFNDIKKQTGFTFFYKENINPASMKTDIDLKDAGIEEALKSCLKKFNLSFTIVNKTIVITAGTGANNSSPSIVTGIIDSLFTGKIVDSLTKEAMIAVSVYLKNTGERTLTNDRGLFTVKAAPGDILQLTSVGYRTKEIPVNAVRNQSILMSPKSSSLNDVVVTGYQVIKKDNYTGNAVVVKGEDLKRLNPQNMLKGLASFDPSFRIADNNLLGSDPNAMPKINIRGTTAMPNGEILDRNNLSSSYNLPVFIMDGFEVPLQKVVDMDINRIASVTILKDAAATAVYGSRAANGVIVITTKAPQPGRLRLSYNAEMKATVPDLSDYSVLNATDKLEYERRAGLYSTQNNTASTQDELDQQYYSKLKNVVSGVNTYWLSQPLRNAYSQKHTVYVEGGDSSFRYGVDLRYQTDPGVMKNSGRNRYSGGMSFTYNPNRNLILKNDLTVTQVNARNSNYGSFATYVAMNPYYPIYGDDGKLIREIANWRVDTHLPGQDQYKNVPVLNPLYEASLGNFDKSGYTELIDAFSADWRITPALRVIGLVSLNSTKSTADKFVSPFSNAFYLDPPNAVMNRGSYDFSATRSLNLDGNIRMVYNTLIGDHSLNAVLGANITSSTTDFKGFQARGFSNDKFSSIAFARTYTPNDAPKGSVDERRLIGSFFSGSYSYKNRYLFDAAVRLDGSSAFGANKRVAPFWSGGIGWNVHNEDWFRNSLPVLSRLKLTGTTGVTGSVDFPPFLAKTTYNYQTANWYSTGIGAIVNGYGNDNLQWQKTTNYEVRAEIGFLQDRIIITPVYYYKLTKGLLTDINIAPSTGFSTYKENLGDMANKGYELYLSINALRKNNLNINITGNLAHNTNSIVKISNALKAYNESVNNYQLDPSKGVQGKPLLRFAEGQSYNTIYGVKSHGIDPQNGREIYEKPDGSLTYDYDVTYTRPIGDYTPKAEGFFGSNITWKHWMMSFSFHYKFGGDMYNQTLVDRIENADPRFNVDSRALAMRWQHPGDMALYKNITDLSLTYASSRFVQKENLLELQSLYLSYDLAQDLAKSIGLQSLRGAVTMNDILRMSSIKQERGIDYPFARSLTCSILATF</sequence>
<dbReference type="EMBL" id="JABAIA010000001">
    <property type="protein sequence ID" value="NLR63436.1"/>
    <property type="molecule type" value="Genomic_DNA"/>
</dbReference>
<protein>
    <submittedName>
        <fullName evidence="9">SusC/RagA family TonB-linked outer membrane protein</fullName>
    </submittedName>
</protein>
<evidence type="ECO:0000313" key="10">
    <source>
        <dbReference type="Proteomes" id="UP000570474"/>
    </source>
</evidence>
<proteinExistence type="inferred from homology"/>
<dbReference type="NCBIfam" id="TIGR04057">
    <property type="entry name" value="SusC_RagA_signa"/>
    <property type="match status" value="1"/>
</dbReference>
<dbReference type="InterPro" id="IPR023996">
    <property type="entry name" value="TonB-dep_OMP_SusC/RagA"/>
</dbReference>
<evidence type="ECO:0000256" key="6">
    <source>
        <dbReference type="ARBA" id="ARBA00023237"/>
    </source>
</evidence>
<evidence type="ECO:0000256" key="3">
    <source>
        <dbReference type="ARBA" id="ARBA00022452"/>
    </source>
</evidence>
<dbReference type="InterPro" id="IPR008969">
    <property type="entry name" value="CarboxyPept-like_regulatory"/>
</dbReference>